<organism evidence="6 7">
    <name type="scientific">Marinibaculum pumilum</name>
    <dbReference type="NCBI Taxonomy" id="1766165"/>
    <lineage>
        <taxon>Bacteria</taxon>
        <taxon>Pseudomonadati</taxon>
        <taxon>Pseudomonadota</taxon>
        <taxon>Alphaproteobacteria</taxon>
        <taxon>Rhodospirillales</taxon>
        <taxon>Rhodospirillaceae</taxon>
        <taxon>Marinibaculum</taxon>
    </lineage>
</organism>
<dbReference type="PROSITE" id="PS50949">
    <property type="entry name" value="HTH_GNTR"/>
    <property type="match status" value="1"/>
</dbReference>
<dbReference type="Proteomes" id="UP001595528">
    <property type="component" value="Unassembled WGS sequence"/>
</dbReference>
<keyword evidence="3" id="KW-0804">Transcription</keyword>
<keyword evidence="1" id="KW-0805">Transcription regulation</keyword>
<name>A0ABV7KXH3_9PROT</name>
<dbReference type="InterPro" id="IPR036388">
    <property type="entry name" value="WH-like_DNA-bd_sf"/>
</dbReference>
<evidence type="ECO:0000313" key="7">
    <source>
        <dbReference type="Proteomes" id="UP001595528"/>
    </source>
</evidence>
<feature type="domain" description="HTH gntR-type" evidence="5">
    <location>
        <begin position="31"/>
        <end position="98"/>
    </location>
</feature>
<dbReference type="InterPro" id="IPR008920">
    <property type="entry name" value="TF_FadR/GntR_C"/>
</dbReference>
<dbReference type="SUPFAM" id="SSF48008">
    <property type="entry name" value="GntR ligand-binding domain-like"/>
    <property type="match status" value="1"/>
</dbReference>
<dbReference type="Gene3D" id="1.10.10.10">
    <property type="entry name" value="Winged helix-like DNA-binding domain superfamily/Winged helix DNA-binding domain"/>
    <property type="match status" value="1"/>
</dbReference>
<evidence type="ECO:0000256" key="4">
    <source>
        <dbReference type="SAM" id="MobiDB-lite"/>
    </source>
</evidence>
<gene>
    <name evidence="6" type="ORF">ACFOGJ_07230</name>
</gene>
<keyword evidence="2" id="KW-0238">DNA-binding</keyword>
<dbReference type="SMART" id="SM00345">
    <property type="entry name" value="HTH_GNTR"/>
    <property type="match status" value="1"/>
</dbReference>
<protein>
    <submittedName>
        <fullName evidence="6">GntR family transcriptional regulator</fullName>
    </submittedName>
</protein>
<comment type="caution">
    <text evidence="6">The sequence shown here is derived from an EMBL/GenBank/DDBJ whole genome shotgun (WGS) entry which is preliminary data.</text>
</comment>
<dbReference type="PANTHER" id="PTHR43537">
    <property type="entry name" value="TRANSCRIPTIONAL REGULATOR, GNTR FAMILY"/>
    <property type="match status" value="1"/>
</dbReference>
<evidence type="ECO:0000313" key="6">
    <source>
        <dbReference type="EMBL" id="MFC3227014.1"/>
    </source>
</evidence>
<dbReference type="Gene3D" id="1.20.120.530">
    <property type="entry name" value="GntR ligand-binding domain-like"/>
    <property type="match status" value="1"/>
</dbReference>
<reference evidence="7" key="1">
    <citation type="journal article" date="2019" name="Int. J. Syst. Evol. Microbiol.">
        <title>The Global Catalogue of Microorganisms (GCM) 10K type strain sequencing project: providing services to taxonomists for standard genome sequencing and annotation.</title>
        <authorList>
            <consortium name="The Broad Institute Genomics Platform"/>
            <consortium name="The Broad Institute Genome Sequencing Center for Infectious Disease"/>
            <person name="Wu L."/>
            <person name="Ma J."/>
        </authorList>
    </citation>
    <scope>NUCLEOTIDE SEQUENCE [LARGE SCALE GENOMIC DNA]</scope>
    <source>
        <strain evidence="7">KCTC 42964</strain>
    </source>
</reference>
<dbReference type="InterPro" id="IPR036390">
    <property type="entry name" value="WH_DNA-bd_sf"/>
</dbReference>
<evidence type="ECO:0000256" key="1">
    <source>
        <dbReference type="ARBA" id="ARBA00023015"/>
    </source>
</evidence>
<evidence type="ECO:0000259" key="5">
    <source>
        <dbReference type="PROSITE" id="PS50949"/>
    </source>
</evidence>
<proteinExistence type="predicted"/>
<evidence type="ECO:0000256" key="3">
    <source>
        <dbReference type="ARBA" id="ARBA00023163"/>
    </source>
</evidence>
<dbReference type="EMBL" id="JBHRTR010000019">
    <property type="protein sequence ID" value="MFC3227014.1"/>
    <property type="molecule type" value="Genomic_DNA"/>
</dbReference>
<accession>A0ABV7KXH3</accession>
<dbReference type="Pfam" id="PF00392">
    <property type="entry name" value="GntR"/>
    <property type="match status" value="1"/>
</dbReference>
<sequence length="238" mass="25996">MEKPGEEAADRGPLRPIVSPVERERPADPAFSSSRIVINHILQGLRQGRYVPGQTLVAAELMKELGLSKAPVREALHLLVGEGVIELLQNRSVRITRLDADDVRGFVAVWSTLGATSLRLAAEAIAAGADGRALDERIAEVERAAGRGITYEFLMSIADYHCAAAVIGGNLFIRRFIGLAHFEHTHRHMASLMPALPFREYAQRFGGVHDAVIAGAGGQAERLFQEHMAWVTRLLQGH</sequence>
<keyword evidence="7" id="KW-1185">Reference proteome</keyword>
<dbReference type="RefSeq" id="WP_379899175.1">
    <property type="nucleotide sequence ID" value="NZ_JBHRTR010000019.1"/>
</dbReference>
<feature type="region of interest" description="Disordered" evidence="4">
    <location>
        <begin position="1"/>
        <end position="27"/>
    </location>
</feature>
<dbReference type="SUPFAM" id="SSF46785">
    <property type="entry name" value="Winged helix' DNA-binding domain"/>
    <property type="match status" value="1"/>
</dbReference>
<dbReference type="PANTHER" id="PTHR43537:SF24">
    <property type="entry name" value="GLUCONATE OPERON TRANSCRIPTIONAL REPRESSOR"/>
    <property type="match status" value="1"/>
</dbReference>
<feature type="compositionally biased region" description="Basic and acidic residues" evidence="4">
    <location>
        <begin position="1"/>
        <end position="13"/>
    </location>
</feature>
<evidence type="ECO:0000256" key="2">
    <source>
        <dbReference type="ARBA" id="ARBA00023125"/>
    </source>
</evidence>
<dbReference type="InterPro" id="IPR000524">
    <property type="entry name" value="Tscrpt_reg_HTH_GntR"/>
</dbReference>